<reference evidence="8 9" key="1">
    <citation type="journal article" date="2014" name="Genome Announc.">
        <title>Draft Genome Sequences of Marine Flavobacterium Algibacter lectus Strains SS8 and NR4.</title>
        <authorList>
            <person name="Takatani N."/>
            <person name="Nakanishi M."/>
            <person name="Meirelles P."/>
            <person name="Mino S."/>
            <person name="Suda W."/>
            <person name="Oshima K."/>
            <person name="Hattori M."/>
            <person name="Ohkuma M."/>
            <person name="Hosokawa M."/>
            <person name="Miyashita K."/>
            <person name="Thompson F.L."/>
            <person name="Niwa A."/>
            <person name="Sawabe T."/>
            <person name="Sawabe T."/>
        </authorList>
    </citation>
    <scope>NUCLEOTIDE SEQUENCE [LARGE SCALE GENOMIC DNA]</scope>
    <source>
        <strain evidence="9">JCM19274</strain>
    </source>
</reference>
<name>A0A090WSJ3_9FLAO</name>
<evidence type="ECO:0000256" key="4">
    <source>
        <dbReference type="ARBA" id="ARBA00022692"/>
    </source>
</evidence>
<evidence type="ECO:0000256" key="6">
    <source>
        <dbReference type="ARBA" id="ARBA00023237"/>
    </source>
</evidence>
<evidence type="ECO:0000313" key="9">
    <source>
        <dbReference type="Proteomes" id="UP000029643"/>
    </source>
</evidence>
<sequence length="474" mass="52867">MDIADFNAADYDFAGAQATFNSRNSLADGVDNGWLLAETNVGQLAFYAQDEWNVSEKLKLTYGVRFDKPLFFDTADNAQEFIDTENGEIYLPDVEYLDPNTGEPLLIDSTRMPNNDWLVSPRVGFNYDANGDSSFQLRGGTGLFTGRFPFVWVGNQVSGVDAFFYQAVDPDFKFPQVWRTNLGLDRKLENGIILTADLSYTKDVNGIHVQNWGLNKPTSQLQGVDNRAIYGDGDHAKATLPWGEVINGNAFVMTNSNKGRIWNASLKAQKTFANGIYSMLAYSYLDARDVNSIEAEITGDAFNGNPALGNVNNDVLSHSKYGDKHRFIGVASKKWDYGNDKWSTTISTFFEYAQGARFNYTYGGDINGDGSGINDLIYIPTSSEIGQMQFAGTGDAAALESYIAQDDYLNDNRGQYAERYGALAPWRGKWDVKFMQDYRIKVSEDKTNTIQFSLDILNFGNLLNSDWGNYTTTK</sequence>
<evidence type="ECO:0000256" key="3">
    <source>
        <dbReference type="ARBA" id="ARBA00022452"/>
    </source>
</evidence>
<dbReference type="EMBL" id="BBNU01000009">
    <property type="protein sequence ID" value="GAL80075.1"/>
    <property type="molecule type" value="Genomic_DNA"/>
</dbReference>
<dbReference type="PANTHER" id="PTHR30069:SF46">
    <property type="entry name" value="OAR PROTEIN"/>
    <property type="match status" value="1"/>
</dbReference>
<comment type="subcellular location">
    <subcellularLocation>
        <location evidence="1">Cell outer membrane</location>
        <topology evidence="1">Multi-pass membrane protein</topology>
    </subcellularLocation>
</comment>
<dbReference type="GO" id="GO:0015344">
    <property type="term" value="F:siderophore uptake transmembrane transporter activity"/>
    <property type="evidence" value="ECO:0007669"/>
    <property type="project" value="TreeGrafter"/>
</dbReference>
<dbReference type="GO" id="GO:0009279">
    <property type="term" value="C:cell outer membrane"/>
    <property type="evidence" value="ECO:0007669"/>
    <property type="project" value="UniProtKB-SubCell"/>
</dbReference>
<evidence type="ECO:0000256" key="5">
    <source>
        <dbReference type="ARBA" id="ARBA00023136"/>
    </source>
</evidence>
<keyword evidence="5" id="KW-0472">Membrane</keyword>
<dbReference type="InterPro" id="IPR036942">
    <property type="entry name" value="Beta-barrel_TonB_sf"/>
</dbReference>
<evidence type="ECO:0000256" key="2">
    <source>
        <dbReference type="ARBA" id="ARBA00022448"/>
    </source>
</evidence>
<gene>
    <name evidence="8" type="ORF">JCM19274_3645</name>
</gene>
<evidence type="ECO:0000259" key="7">
    <source>
        <dbReference type="Pfam" id="PF25183"/>
    </source>
</evidence>
<keyword evidence="4" id="KW-0812">Transmembrane</keyword>
<dbReference type="Gene3D" id="2.40.170.20">
    <property type="entry name" value="TonB-dependent receptor, beta-barrel domain"/>
    <property type="match status" value="1"/>
</dbReference>
<keyword evidence="6" id="KW-0998">Cell outer membrane</keyword>
<dbReference type="Pfam" id="PF25183">
    <property type="entry name" value="OMP_b-brl_4"/>
    <property type="match status" value="1"/>
</dbReference>
<feature type="domain" description="TonB-dependent transporter Oar-like beta-barrel" evidence="7">
    <location>
        <begin position="40"/>
        <end position="149"/>
    </location>
</feature>
<dbReference type="SUPFAM" id="SSF56935">
    <property type="entry name" value="Porins"/>
    <property type="match status" value="1"/>
</dbReference>
<evidence type="ECO:0000256" key="1">
    <source>
        <dbReference type="ARBA" id="ARBA00004571"/>
    </source>
</evidence>
<organism evidence="8 9">
    <name type="scientific">Algibacter lectus</name>
    <dbReference type="NCBI Taxonomy" id="221126"/>
    <lineage>
        <taxon>Bacteria</taxon>
        <taxon>Pseudomonadati</taxon>
        <taxon>Bacteroidota</taxon>
        <taxon>Flavobacteriia</taxon>
        <taxon>Flavobacteriales</taxon>
        <taxon>Flavobacteriaceae</taxon>
        <taxon>Algibacter</taxon>
    </lineage>
</organism>
<dbReference type="AlphaFoldDB" id="A0A090WSJ3"/>
<accession>A0A090WSJ3</accession>
<dbReference type="GO" id="GO:0044718">
    <property type="term" value="P:siderophore transmembrane transport"/>
    <property type="evidence" value="ECO:0007669"/>
    <property type="project" value="TreeGrafter"/>
</dbReference>
<comment type="caution">
    <text evidence="8">The sequence shown here is derived from an EMBL/GenBank/DDBJ whole genome shotgun (WGS) entry which is preliminary data.</text>
</comment>
<protein>
    <submittedName>
        <fullName evidence="8">Oar protein</fullName>
    </submittedName>
</protein>
<evidence type="ECO:0000313" key="8">
    <source>
        <dbReference type="EMBL" id="GAL80075.1"/>
    </source>
</evidence>
<dbReference type="InterPro" id="IPR039426">
    <property type="entry name" value="TonB-dep_rcpt-like"/>
</dbReference>
<dbReference type="PANTHER" id="PTHR30069">
    <property type="entry name" value="TONB-DEPENDENT OUTER MEMBRANE RECEPTOR"/>
    <property type="match status" value="1"/>
</dbReference>
<dbReference type="Proteomes" id="UP000029643">
    <property type="component" value="Unassembled WGS sequence"/>
</dbReference>
<keyword evidence="3" id="KW-1134">Transmembrane beta strand</keyword>
<proteinExistence type="predicted"/>
<dbReference type="STRING" id="221126.SAMN04489722_11075"/>
<keyword evidence="2" id="KW-0813">Transport</keyword>
<dbReference type="InterPro" id="IPR057601">
    <property type="entry name" value="Oar-like_b-barrel"/>
</dbReference>